<evidence type="ECO:0000313" key="11">
    <source>
        <dbReference type="Proteomes" id="UP000238479"/>
    </source>
</evidence>
<dbReference type="PANTHER" id="PTHR12581:SF0">
    <property type="entry name" value="KRR1 SMALL SUBUNIT PROCESSOME COMPONENT HOMOLOG"/>
    <property type="match status" value="1"/>
</dbReference>
<organism evidence="10 11">
    <name type="scientific">Rosa chinensis</name>
    <name type="common">China rose</name>
    <dbReference type="NCBI Taxonomy" id="74649"/>
    <lineage>
        <taxon>Eukaryota</taxon>
        <taxon>Viridiplantae</taxon>
        <taxon>Streptophyta</taxon>
        <taxon>Embryophyta</taxon>
        <taxon>Tracheophyta</taxon>
        <taxon>Spermatophyta</taxon>
        <taxon>Magnoliopsida</taxon>
        <taxon>eudicotyledons</taxon>
        <taxon>Gunneridae</taxon>
        <taxon>Pentapetalae</taxon>
        <taxon>rosids</taxon>
        <taxon>fabids</taxon>
        <taxon>Rosales</taxon>
        <taxon>Rosaceae</taxon>
        <taxon>Rosoideae</taxon>
        <taxon>Rosoideae incertae sedis</taxon>
        <taxon>Rosa</taxon>
    </lineage>
</organism>
<dbReference type="Proteomes" id="UP000238479">
    <property type="component" value="Chromosome 7"/>
</dbReference>
<dbReference type="GO" id="GO:0003723">
    <property type="term" value="F:RNA binding"/>
    <property type="evidence" value="ECO:0007669"/>
    <property type="project" value="UniProtKB-KW"/>
</dbReference>
<evidence type="ECO:0000256" key="4">
    <source>
        <dbReference type="ARBA" id="ARBA00022552"/>
    </source>
</evidence>
<dbReference type="InterPro" id="IPR041174">
    <property type="entry name" value="KRR1-like_KH1"/>
</dbReference>
<comment type="subcellular location">
    <subcellularLocation>
        <location evidence="1">Nucleus</location>
        <location evidence="1">Nucleolus</location>
    </subcellularLocation>
</comment>
<dbReference type="Pfam" id="PF17903">
    <property type="entry name" value="KH_KRR1_1st"/>
    <property type="match status" value="1"/>
</dbReference>
<gene>
    <name evidence="10" type="ORF">RchiOBHm_Chr7g0223281</name>
</gene>
<evidence type="ECO:0000256" key="3">
    <source>
        <dbReference type="ARBA" id="ARBA00022517"/>
    </source>
</evidence>
<keyword evidence="4" id="KW-0698">rRNA processing</keyword>
<dbReference type="GO" id="GO:0006364">
    <property type="term" value="P:rRNA processing"/>
    <property type="evidence" value="ECO:0007669"/>
    <property type="project" value="UniProtKB-KW"/>
</dbReference>
<feature type="domain" description="KRR1 small subunit processome component first KH" evidence="9">
    <location>
        <begin position="233"/>
        <end position="312"/>
    </location>
</feature>
<evidence type="ECO:0000259" key="9">
    <source>
        <dbReference type="Pfam" id="PF17903"/>
    </source>
</evidence>
<dbReference type="AlphaFoldDB" id="A0A2P6PDJ0"/>
<protein>
    <recommendedName>
        <fullName evidence="8">KRR-R motif-containing protein 1</fullName>
    </recommendedName>
</protein>
<evidence type="ECO:0000313" key="10">
    <source>
        <dbReference type="EMBL" id="PRQ19992.1"/>
    </source>
</evidence>
<dbReference type="Gramene" id="PRQ19992">
    <property type="protein sequence ID" value="PRQ19992"/>
    <property type="gene ID" value="RchiOBHm_Chr7g0223281"/>
</dbReference>
<reference evidence="10 11" key="1">
    <citation type="journal article" date="2018" name="Nat. Genet.">
        <title>The Rosa genome provides new insights in the design of modern roses.</title>
        <authorList>
            <person name="Bendahmane M."/>
        </authorList>
    </citation>
    <scope>NUCLEOTIDE SEQUENCE [LARGE SCALE GENOMIC DNA]</scope>
    <source>
        <strain evidence="11">cv. Old Blush</strain>
    </source>
</reference>
<evidence type="ECO:0000256" key="1">
    <source>
        <dbReference type="ARBA" id="ARBA00004604"/>
    </source>
</evidence>
<keyword evidence="7" id="KW-0687">Ribonucleoprotein</keyword>
<accession>A0A2P6PDJ0</accession>
<evidence type="ECO:0000256" key="6">
    <source>
        <dbReference type="ARBA" id="ARBA00023242"/>
    </source>
</evidence>
<dbReference type="InterPro" id="IPR036612">
    <property type="entry name" value="KH_dom_type_1_sf"/>
</dbReference>
<sequence length="332" mass="37068">MHQSMDDLEDPHAKHMEMVRSAPFFLRDSMPEVCSLYTLLHEKRAKLLEASSMLESSLSNYGISCTLEKDSMAFTTTRCTNEPDIIDKAFQLLELLSTTHVPVSLAIEILDGSMQTCVIKIGNQEGGICSDFGISEEEYLIRWECLRHSLQAVAETAECNVFLNYYTVAAVGKTSLELFKQSVVNCFLHNLCPGTVCTDYNSASRGLENIEDPHVKHMEMEKSGSSLHMLEVSSFCTFFSQLQATQLYDNWSIVESCLQKHDISCKLVAAEFYMTVSVTTKAGESNISDKILDVLKLLSVGIPPSKAIQVLEGSMYYDFIRTGSQYGGFCLK</sequence>
<dbReference type="STRING" id="74649.A0A2P6PDJ0"/>
<comment type="caution">
    <text evidence="10">The sequence shown here is derived from an EMBL/GenBank/DDBJ whole genome shotgun (WGS) entry which is preliminary data.</text>
</comment>
<keyword evidence="5" id="KW-0694">RNA-binding</keyword>
<keyword evidence="6" id="KW-0539">Nucleus</keyword>
<comment type="similarity">
    <text evidence="2">Belongs to the KRR1 family.</text>
</comment>
<evidence type="ECO:0000256" key="2">
    <source>
        <dbReference type="ARBA" id="ARBA00009344"/>
    </source>
</evidence>
<dbReference type="EMBL" id="PDCK01000045">
    <property type="protein sequence ID" value="PRQ19992.1"/>
    <property type="molecule type" value="Genomic_DNA"/>
</dbReference>
<keyword evidence="11" id="KW-1185">Reference proteome</keyword>
<name>A0A2P6PDJ0_ROSCH</name>
<dbReference type="Gene3D" id="3.30.1370.10">
    <property type="entry name" value="K Homology domain, type 1"/>
    <property type="match status" value="2"/>
</dbReference>
<evidence type="ECO:0000256" key="8">
    <source>
        <dbReference type="ARBA" id="ARBA00032993"/>
    </source>
</evidence>
<dbReference type="GO" id="GO:0032040">
    <property type="term" value="C:small-subunit processome"/>
    <property type="evidence" value="ECO:0007669"/>
    <property type="project" value="TreeGrafter"/>
</dbReference>
<keyword evidence="3" id="KW-0690">Ribosome biogenesis</keyword>
<dbReference type="PANTHER" id="PTHR12581">
    <property type="entry name" value="HIV-1 REV BINDING PROTEIN 2, 3"/>
    <property type="match status" value="1"/>
</dbReference>
<evidence type="ECO:0000256" key="5">
    <source>
        <dbReference type="ARBA" id="ARBA00022884"/>
    </source>
</evidence>
<evidence type="ECO:0000256" key="7">
    <source>
        <dbReference type="ARBA" id="ARBA00023274"/>
    </source>
</evidence>
<proteinExistence type="inferred from homology"/>
<dbReference type="InterPro" id="IPR024166">
    <property type="entry name" value="rRNA_assembly_KRR1"/>
</dbReference>